<dbReference type="Pfam" id="PF18175">
    <property type="entry name" value="HU-CCDC81_bac_2"/>
    <property type="match status" value="1"/>
</dbReference>
<organism evidence="3 4">
    <name type="scientific">Kaistella pullorum</name>
    <dbReference type="NCBI Taxonomy" id="2763074"/>
    <lineage>
        <taxon>Bacteria</taxon>
        <taxon>Pseudomonadati</taxon>
        <taxon>Bacteroidota</taxon>
        <taxon>Flavobacteriia</taxon>
        <taxon>Flavobacteriales</taxon>
        <taxon>Weeksellaceae</taxon>
        <taxon>Chryseobacterium group</taxon>
        <taxon>Kaistella</taxon>
    </lineage>
</organism>
<name>A0ABR8WJN4_9FLAO</name>
<dbReference type="Proteomes" id="UP000626242">
    <property type="component" value="Unassembled WGS sequence"/>
</dbReference>
<sequence length="237" mass="26148">MGFISLILEFLKSNRRLSFAGFGTFYLQNIPAQIESDAKTISPPGIEVGFDDSDGTDTEDFAAFVASRKAISVQEAAAEILKQVNFWKAALQKEESLAIEGVGKFFLNDSTLVFRGERLQNTAPDFYGLEEINLAKIAKPSKSRKADYKLGTSAYWLLPLILIISVLFYLGIAKPELIFGARTHFETPKPTPVKVVKPSRPDSLQIQIKSDPSVTDSIINPANATTSLKNKSTRWGK</sequence>
<feature type="domain" description="CCDC81-like prokaryotic HU" evidence="2">
    <location>
        <begin position="63"/>
        <end position="127"/>
    </location>
</feature>
<keyword evidence="1" id="KW-0472">Membrane</keyword>
<reference evidence="3 4" key="1">
    <citation type="submission" date="2020-08" db="EMBL/GenBank/DDBJ databases">
        <title>A Genomic Blueprint of the Chicken Gut Microbiome.</title>
        <authorList>
            <person name="Gilroy R."/>
            <person name="Ravi A."/>
            <person name="Getino M."/>
            <person name="Pursley I."/>
            <person name="Horton D.L."/>
            <person name="Alikhan N.-F."/>
            <person name="Baker D."/>
            <person name="Gharbi K."/>
            <person name="Hall N."/>
            <person name="Watson M."/>
            <person name="Adriaenssens E.M."/>
            <person name="Foster-Nyarko E."/>
            <person name="Jarju S."/>
            <person name="Secka A."/>
            <person name="Antonio M."/>
            <person name="Oren A."/>
            <person name="Chaudhuri R."/>
            <person name="La Ragione R.M."/>
            <person name="Hildebrand F."/>
            <person name="Pallen M.J."/>
        </authorList>
    </citation>
    <scope>NUCLEOTIDE SEQUENCE [LARGE SCALE GENOMIC DNA]</scope>
    <source>
        <strain evidence="3 4">Sa1CVA4</strain>
    </source>
</reference>
<evidence type="ECO:0000313" key="4">
    <source>
        <dbReference type="Proteomes" id="UP000626242"/>
    </source>
</evidence>
<accession>A0ABR8WJN4</accession>
<keyword evidence="1" id="KW-0812">Transmembrane</keyword>
<comment type="caution">
    <text evidence="3">The sequence shown here is derived from an EMBL/GenBank/DDBJ whole genome shotgun (WGS) entry which is preliminary data.</text>
</comment>
<evidence type="ECO:0000256" key="1">
    <source>
        <dbReference type="SAM" id="Phobius"/>
    </source>
</evidence>
<gene>
    <name evidence="3" type="ORF">H9628_01795</name>
</gene>
<dbReference type="RefSeq" id="WP_251832402.1">
    <property type="nucleotide sequence ID" value="NZ_JACSPS010000001.1"/>
</dbReference>
<evidence type="ECO:0000259" key="2">
    <source>
        <dbReference type="Pfam" id="PF18175"/>
    </source>
</evidence>
<proteinExistence type="predicted"/>
<keyword evidence="4" id="KW-1185">Reference proteome</keyword>
<keyword evidence="1" id="KW-1133">Transmembrane helix</keyword>
<feature type="transmembrane region" description="Helical" evidence="1">
    <location>
        <begin position="154"/>
        <end position="172"/>
    </location>
</feature>
<dbReference type="EMBL" id="JACSPS010000001">
    <property type="protein sequence ID" value="MBD8017193.1"/>
    <property type="molecule type" value="Genomic_DNA"/>
</dbReference>
<dbReference type="InterPro" id="IPR041268">
    <property type="entry name" value="HU-CCDC81_bac_2"/>
</dbReference>
<evidence type="ECO:0000313" key="3">
    <source>
        <dbReference type="EMBL" id="MBD8017193.1"/>
    </source>
</evidence>
<protein>
    <recommendedName>
        <fullName evidence="2">CCDC81-like prokaryotic HU domain-containing protein</fullName>
    </recommendedName>
</protein>